<organism evidence="2 3">
    <name type="scientific">Rhodococcus spongiicola</name>
    <dbReference type="NCBI Taxonomy" id="2487352"/>
    <lineage>
        <taxon>Bacteria</taxon>
        <taxon>Bacillati</taxon>
        <taxon>Actinomycetota</taxon>
        <taxon>Actinomycetes</taxon>
        <taxon>Mycobacteriales</taxon>
        <taxon>Nocardiaceae</taxon>
        <taxon>Rhodococcus</taxon>
    </lineage>
</organism>
<dbReference type="RefSeq" id="WP_127945243.1">
    <property type="nucleotide sequence ID" value="NZ_RKLN01000001.1"/>
</dbReference>
<accession>A0A438B5M7</accession>
<name>A0A438B5M7_9NOCA</name>
<keyword evidence="1" id="KW-1133">Transmembrane helix</keyword>
<dbReference type="AlphaFoldDB" id="A0A438B5M7"/>
<evidence type="ECO:0000313" key="2">
    <source>
        <dbReference type="EMBL" id="RVW06251.1"/>
    </source>
</evidence>
<reference evidence="2 3" key="1">
    <citation type="submission" date="2018-11" db="EMBL/GenBank/DDBJ databases">
        <title>Rhodococcus spongicola sp. nov. and Rhodococcus xishaensis sp. nov. from marine sponges.</title>
        <authorList>
            <person name="Li L."/>
            <person name="Lin H.W."/>
        </authorList>
    </citation>
    <scope>NUCLEOTIDE SEQUENCE [LARGE SCALE GENOMIC DNA]</scope>
    <source>
        <strain evidence="2 3">LHW50502</strain>
    </source>
</reference>
<dbReference type="OrthoDB" id="9885867at2"/>
<protein>
    <submittedName>
        <fullName evidence="2">Uncharacterized protein</fullName>
    </submittedName>
</protein>
<gene>
    <name evidence="2" type="ORF">EF834_02000</name>
</gene>
<keyword evidence="3" id="KW-1185">Reference proteome</keyword>
<keyword evidence="1" id="KW-0472">Membrane</keyword>
<keyword evidence="1" id="KW-0812">Transmembrane</keyword>
<sequence>MTSIVDQGELMHVCLHPDTLMRSDCNGPFELCHDCHQVLDDHGPWDGSDRDEVTWRVLAWVSVITFIAAFALGLLCWWRLT</sequence>
<dbReference type="Proteomes" id="UP000284333">
    <property type="component" value="Unassembled WGS sequence"/>
</dbReference>
<dbReference type="EMBL" id="RKLN01000001">
    <property type="protein sequence ID" value="RVW06251.1"/>
    <property type="molecule type" value="Genomic_DNA"/>
</dbReference>
<evidence type="ECO:0000313" key="3">
    <source>
        <dbReference type="Proteomes" id="UP000284333"/>
    </source>
</evidence>
<comment type="caution">
    <text evidence="2">The sequence shown here is derived from an EMBL/GenBank/DDBJ whole genome shotgun (WGS) entry which is preliminary data.</text>
</comment>
<evidence type="ECO:0000256" key="1">
    <source>
        <dbReference type="SAM" id="Phobius"/>
    </source>
</evidence>
<feature type="transmembrane region" description="Helical" evidence="1">
    <location>
        <begin position="57"/>
        <end position="78"/>
    </location>
</feature>
<proteinExistence type="predicted"/>